<evidence type="ECO:0000313" key="1">
    <source>
        <dbReference type="EMBL" id="XBV86499.1"/>
    </source>
</evidence>
<dbReference type="RefSeq" id="WP_350244569.1">
    <property type="nucleotide sequence ID" value="NZ_CP158299.1"/>
</dbReference>
<proteinExistence type="predicted"/>
<protein>
    <submittedName>
        <fullName evidence="1">DUF3809 domain-containing protein</fullName>
    </submittedName>
</protein>
<gene>
    <name evidence="1" type="ORF">ABOD76_09350</name>
</gene>
<name>A0AAU7UDF9_9DEIO</name>
<dbReference type="AlphaFoldDB" id="A0AAU7UDF9"/>
<organism evidence="1">
    <name type="scientific">Deinococcus sonorensis KR-87</name>
    <dbReference type="NCBI Taxonomy" id="694439"/>
    <lineage>
        <taxon>Bacteria</taxon>
        <taxon>Thermotogati</taxon>
        <taxon>Deinococcota</taxon>
        <taxon>Deinococci</taxon>
        <taxon>Deinococcales</taxon>
        <taxon>Deinococcaceae</taxon>
        <taxon>Deinococcus</taxon>
    </lineage>
</organism>
<dbReference type="InterPro" id="IPR024219">
    <property type="entry name" value="DUF3809"/>
</dbReference>
<reference evidence="1" key="1">
    <citation type="submission" date="2024-06" db="EMBL/GenBank/DDBJ databases">
        <title>Draft Genome Sequence of Deinococcus sonorensis Type Strain KR-87, a Biofilm Producing Representative of the Genus Deinococcus.</title>
        <authorList>
            <person name="Boren L.S."/>
            <person name="Grosso R.A."/>
            <person name="Hugenberg-Cox A.N."/>
            <person name="Hill J.T.E."/>
            <person name="Albert C.M."/>
            <person name="Tuohy J.M."/>
        </authorList>
    </citation>
    <scope>NUCLEOTIDE SEQUENCE</scope>
    <source>
        <strain evidence="1">KR-87</strain>
    </source>
</reference>
<dbReference type="Gene3D" id="3.30.530.70">
    <property type="entry name" value="Uncharacterised protein PF12723, DUF3809"/>
    <property type="match status" value="1"/>
</dbReference>
<dbReference type="EMBL" id="CP158299">
    <property type="protein sequence ID" value="XBV86499.1"/>
    <property type="molecule type" value="Genomic_DNA"/>
</dbReference>
<accession>A0AAU7UDF9</accession>
<dbReference type="KEGG" id="dsc:ABOD76_09350"/>
<dbReference type="Pfam" id="PF12723">
    <property type="entry name" value="DUF3809"/>
    <property type="match status" value="1"/>
</dbReference>
<sequence>MRIEAEQTFTLPFPGSPEAALAFLRDPARALARVRFLKQLQADAAGVRAVLLVQVPMLGEVDLPLHSSLVQLDGSARLEAQPLTDERAWIELWGDGAVQPGDSAGSSALAYHFRFVAHLALPEAEQWGGAAFEKMVQAAARRTLERLTRELPEAIGRSVRDV</sequence>